<comment type="similarity">
    <text evidence="3">In the N-terminal section; belongs to the NADH:flavin oxidoreductase/NADH oxidase family.</text>
</comment>
<dbReference type="GO" id="GO:0051536">
    <property type="term" value="F:iron-sulfur cluster binding"/>
    <property type="evidence" value="ECO:0007669"/>
    <property type="project" value="UniProtKB-KW"/>
</dbReference>
<dbReference type="Gene3D" id="3.50.50.60">
    <property type="entry name" value="FAD/NAD(P)-binding domain"/>
    <property type="match status" value="2"/>
</dbReference>
<evidence type="ECO:0000313" key="13">
    <source>
        <dbReference type="Proteomes" id="UP000234849"/>
    </source>
</evidence>
<comment type="caution">
    <text evidence="12">The sequence shown here is derived from an EMBL/GenBank/DDBJ whole genome shotgun (WGS) entry which is preliminary data.</text>
</comment>
<evidence type="ECO:0000256" key="8">
    <source>
        <dbReference type="ARBA" id="ARBA00023004"/>
    </source>
</evidence>
<evidence type="ECO:0000256" key="9">
    <source>
        <dbReference type="ARBA" id="ARBA00023014"/>
    </source>
</evidence>
<dbReference type="InterPro" id="IPR051793">
    <property type="entry name" value="NADH:flavin_oxidoreductase"/>
</dbReference>
<keyword evidence="5" id="KW-0288">FMN</keyword>
<dbReference type="AlphaFoldDB" id="A0A2N5NMA5"/>
<dbReference type="PRINTS" id="PR00368">
    <property type="entry name" value="FADPNR"/>
</dbReference>
<feature type="domain" description="NADH:flavin oxidoreductase/NADH oxidase N-terminal" evidence="10">
    <location>
        <begin position="3"/>
        <end position="335"/>
    </location>
</feature>
<name>A0A2N5NMA5_MEDGN</name>
<dbReference type="CDD" id="cd02803">
    <property type="entry name" value="OYE_like_FMN_family"/>
    <property type="match status" value="1"/>
</dbReference>
<dbReference type="SUPFAM" id="SSF51395">
    <property type="entry name" value="FMN-linked oxidoreductases"/>
    <property type="match status" value="1"/>
</dbReference>
<evidence type="ECO:0000256" key="5">
    <source>
        <dbReference type="ARBA" id="ARBA00022643"/>
    </source>
</evidence>
<gene>
    <name evidence="12" type="ORF">CDL18_00085</name>
</gene>
<dbReference type="Pfam" id="PF07992">
    <property type="entry name" value="Pyr_redox_2"/>
    <property type="match status" value="1"/>
</dbReference>
<dbReference type="Gene3D" id="3.40.50.720">
    <property type="entry name" value="NAD(P)-binding Rossmann-like Domain"/>
    <property type="match status" value="2"/>
</dbReference>
<keyword evidence="4" id="KW-0285">Flavoprotein</keyword>
<protein>
    <submittedName>
        <fullName evidence="12">NADH-dependent flavin oxidoreductase</fullName>
    </submittedName>
</protein>
<dbReference type="GO" id="GO:0046872">
    <property type="term" value="F:metal ion binding"/>
    <property type="evidence" value="ECO:0007669"/>
    <property type="project" value="UniProtKB-KW"/>
</dbReference>
<dbReference type="Pfam" id="PF00724">
    <property type="entry name" value="Oxidored_FMN"/>
    <property type="match status" value="1"/>
</dbReference>
<dbReference type="InterPro" id="IPR023753">
    <property type="entry name" value="FAD/NAD-binding_dom"/>
</dbReference>
<dbReference type="Proteomes" id="UP000234849">
    <property type="component" value="Unassembled WGS sequence"/>
</dbReference>
<dbReference type="EMBL" id="NIHM01000001">
    <property type="protein sequence ID" value="PLT58032.1"/>
    <property type="molecule type" value="Genomic_DNA"/>
</dbReference>
<accession>A0A2N5NMA5</accession>
<evidence type="ECO:0000256" key="2">
    <source>
        <dbReference type="ARBA" id="ARBA00001966"/>
    </source>
</evidence>
<evidence type="ECO:0000256" key="3">
    <source>
        <dbReference type="ARBA" id="ARBA00011048"/>
    </source>
</evidence>
<feature type="domain" description="FAD/NAD(P)-binding" evidence="11">
    <location>
        <begin position="381"/>
        <end position="608"/>
    </location>
</feature>
<proteinExistence type="inferred from homology"/>
<evidence type="ECO:0000256" key="6">
    <source>
        <dbReference type="ARBA" id="ARBA00022723"/>
    </source>
</evidence>
<dbReference type="RefSeq" id="WP_101878891.1">
    <property type="nucleotide sequence ID" value="NZ_NIHM01000001.1"/>
</dbReference>
<dbReference type="PRINTS" id="PR00469">
    <property type="entry name" value="PNDRDTASEII"/>
</dbReference>
<evidence type="ECO:0000256" key="4">
    <source>
        <dbReference type="ARBA" id="ARBA00022630"/>
    </source>
</evidence>
<dbReference type="PANTHER" id="PTHR42917">
    <property type="entry name" value="2,4-DIENOYL-COA REDUCTASE"/>
    <property type="match status" value="1"/>
</dbReference>
<dbReference type="PANTHER" id="PTHR42917:SF2">
    <property type="entry name" value="2,4-DIENOYL-COA REDUCTASE [(2E)-ENOYL-COA-PRODUCING]"/>
    <property type="match status" value="1"/>
</dbReference>
<keyword evidence="6" id="KW-0479">Metal-binding</keyword>
<sequence>MKKMYTPFQIAGMEIKNRTFMAPMSLGYESQDGTVNEKMAGYWLRRAKGGVGCIIVDATSVDPNVPYLGNTLCFRDEESIKKYKSFTDQIHAYGCKIIPQITHPGPESVSAFYGIPPVASSVYPNAMAQMTRELAKEELPGIVALYAKAGKAAKDAGFDGIELHCAHAYMLLGSFLSPLRNKRTDEYGGSLLNRARLLFEVLDAIKETCGREFPIILRMSGSERDPQGNTVEDMKRLIPYLEQHGVDCFEISGGTQYERCNKIIPCHGEEEFTNLKEAREIKAVATKPVITVGKILDAKLAEDVLEAEEVDGVVIGRALLADPDFVEKAKEGRYEEIAPCAACGVGCVGEQTKRRPASCVINPLAGRELEFEEQPAKEAKKILVVGAGIAGLAAARILAKRGHHVLVAEKEQKAGGQLNLACRAPFKQEISKWIVYLKAECDRYGVEIRYETLADQAMIKETDPDVVILATGAKPVLLPVDGKEEMIAANDILSGNISIPGGNVAVIGGGMVGIETAEYLLHHSRGAAKVTLIEMAESIGQGMVPNNLVPTLKRLQQERVQVVTGAKVKSLEQGTVTVETAAGEVQHPGFTHVVCAVGSKAWNPLYEEIKDTYETYVIGDAREVAQALEAVRAAYELGYQL</sequence>
<dbReference type="GO" id="GO:0016491">
    <property type="term" value="F:oxidoreductase activity"/>
    <property type="evidence" value="ECO:0007669"/>
    <property type="project" value="UniProtKB-KW"/>
</dbReference>
<keyword evidence="9" id="KW-0411">Iron-sulfur</keyword>
<comment type="cofactor">
    <cofactor evidence="2">
        <name>[4Fe-4S] cluster</name>
        <dbReference type="ChEBI" id="CHEBI:49883"/>
    </cofactor>
</comment>
<dbReference type="InterPro" id="IPR036188">
    <property type="entry name" value="FAD/NAD-bd_sf"/>
</dbReference>
<dbReference type="InterPro" id="IPR013785">
    <property type="entry name" value="Aldolase_TIM"/>
</dbReference>
<keyword evidence="8" id="KW-0408">Iron</keyword>
<dbReference type="GO" id="GO:0010181">
    <property type="term" value="F:FMN binding"/>
    <property type="evidence" value="ECO:0007669"/>
    <property type="project" value="InterPro"/>
</dbReference>
<evidence type="ECO:0000256" key="1">
    <source>
        <dbReference type="ARBA" id="ARBA00001917"/>
    </source>
</evidence>
<evidence type="ECO:0000259" key="11">
    <source>
        <dbReference type="Pfam" id="PF07992"/>
    </source>
</evidence>
<organism evidence="12 13">
    <name type="scientific">Mediterraneibacter gnavus</name>
    <name type="common">Ruminococcus gnavus</name>
    <dbReference type="NCBI Taxonomy" id="33038"/>
    <lineage>
        <taxon>Bacteria</taxon>
        <taxon>Bacillati</taxon>
        <taxon>Bacillota</taxon>
        <taxon>Clostridia</taxon>
        <taxon>Lachnospirales</taxon>
        <taxon>Lachnospiraceae</taxon>
        <taxon>Mediterraneibacter</taxon>
    </lineage>
</organism>
<comment type="cofactor">
    <cofactor evidence="1">
        <name>FMN</name>
        <dbReference type="ChEBI" id="CHEBI:58210"/>
    </cofactor>
</comment>
<evidence type="ECO:0000313" key="12">
    <source>
        <dbReference type="EMBL" id="PLT58032.1"/>
    </source>
</evidence>
<reference evidence="12 13" key="1">
    <citation type="journal article" date="2017" name="Genome Med.">
        <title>A novel Ruminococcus gnavus clade enriched in inflammatory bowel disease patients.</title>
        <authorList>
            <person name="Hall A.B."/>
            <person name="Yassour M."/>
            <person name="Sauk J."/>
            <person name="Garner A."/>
            <person name="Jiang X."/>
            <person name="Arthur T."/>
            <person name="Lagoudas G.K."/>
            <person name="Vatanen T."/>
            <person name="Fornelos N."/>
            <person name="Wilson R."/>
            <person name="Bertha M."/>
            <person name="Cohen M."/>
            <person name="Garber J."/>
            <person name="Khalili H."/>
            <person name="Gevers D."/>
            <person name="Ananthakrishnan A.N."/>
            <person name="Kugathasan S."/>
            <person name="Lander E.S."/>
            <person name="Blainey P."/>
            <person name="Vlamakis H."/>
            <person name="Xavier R.J."/>
            <person name="Huttenhower C."/>
        </authorList>
    </citation>
    <scope>NUCLEOTIDE SEQUENCE [LARGE SCALE GENOMIC DNA]</scope>
    <source>
        <strain evidence="12 13">RJX1118</strain>
    </source>
</reference>
<dbReference type="InterPro" id="IPR001155">
    <property type="entry name" value="OxRdtase_FMN_N"/>
</dbReference>
<keyword evidence="7" id="KW-0560">Oxidoreductase</keyword>
<dbReference type="SUPFAM" id="SSF51905">
    <property type="entry name" value="FAD/NAD(P)-binding domain"/>
    <property type="match status" value="1"/>
</dbReference>
<dbReference type="Gene3D" id="3.20.20.70">
    <property type="entry name" value="Aldolase class I"/>
    <property type="match status" value="1"/>
</dbReference>
<evidence type="ECO:0000259" key="10">
    <source>
        <dbReference type="Pfam" id="PF00724"/>
    </source>
</evidence>
<evidence type="ECO:0000256" key="7">
    <source>
        <dbReference type="ARBA" id="ARBA00023002"/>
    </source>
</evidence>